<dbReference type="Proteomes" id="UP000292003">
    <property type="component" value="Unassembled WGS sequence"/>
</dbReference>
<dbReference type="AlphaFoldDB" id="A0A4Q7J0F6"/>
<dbReference type="InterPro" id="IPR049244">
    <property type="entry name" value="DUF6879"/>
</dbReference>
<proteinExistence type="predicted"/>
<accession>A0A4Q7J0F6</accession>
<evidence type="ECO:0000259" key="1">
    <source>
        <dbReference type="Pfam" id="PF21806"/>
    </source>
</evidence>
<comment type="caution">
    <text evidence="2">The sequence shown here is derived from an EMBL/GenBank/DDBJ whole genome shotgun (WGS) entry which is preliminary data.</text>
</comment>
<gene>
    <name evidence="2" type="ORF">EWH70_32590</name>
</gene>
<keyword evidence="3" id="KW-1185">Reference proteome</keyword>
<dbReference type="RefSeq" id="WP_130479418.1">
    <property type="nucleotide sequence ID" value="NZ_SFCC01000021.1"/>
</dbReference>
<evidence type="ECO:0000313" key="2">
    <source>
        <dbReference type="EMBL" id="RZQ59853.1"/>
    </source>
</evidence>
<evidence type="ECO:0000313" key="3">
    <source>
        <dbReference type="Proteomes" id="UP000292003"/>
    </source>
</evidence>
<organism evidence="2 3">
    <name type="scientific">Amycolatopsis suaedae</name>
    <dbReference type="NCBI Taxonomy" id="2510978"/>
    <lineage>
        <taxon>Bacteria</taxon>
        <taxon>Bacillati</taxon>
        <taxon>Actinomycetota</taxon>
        <taxon>Actinomycetes</taxon>
        <taxon>Pseudonocardiales</taxon>
        <taxon>Pseudonocardiaceae</taxon>
        <taxon>Amycolatopsis</taxon>
    </lineage>
</organism>
<name>A0A4Q7J0F6_9PSEU</name>
<dbReference type="OrthoDB" id="3821358at2"/>
<sequence>MTWAEHGPDALGELLDNVTLSSWRWECQGDYSAIDADLMRRWRAGLGRDPAADQPWIDYVQDLVQRGIPFQRVRLLTDPITEYLRCQLDVSYMNVDAGEDIRWVEQHAAARLGMPAYDYYLIDDARVAVLVFGDNGLLAGLRTSTAGEVISQHRRWRDVIWPHAVPHRQFLAGLTARKDQ</sequence>
<feature type="domain" description="DUF6879" evidence="1">
    <location>
        <begin position="10"/>
        <end position="171"/>
    </location>
</feature>
<reference evidence="2 3" key="1">
    <citation type="submission" date="2019-02" db="EMBL/GenBank/DDBJ databases">
        <title>Draft genome sequence of Amycolatopsis sp. 8-3EHSu isolated from roots of Suaeda maritima.</title>
        <authorList>
            <person name="Duangmal K."/>
            <person name="Chantavorakit T."/>
        </authorList>
    </citation>
    <scope>NUCLEOTIDE SEQUENCE [LARGE SCALE GENOMIC DNA]</scope>
    <source>
        <strain evidence="2 3">8-3EHSu</strain>
    </source>
</reference>
<dbReference type="Pfam" id="PF21806">
    <property type="entry name" value="DUF6879"/>
    <property type="match status" value="1"/>
</dbReference>
<dbReference type="EMBL" id="SFCC01000021">
    <property type="protein sequence ID" value="RZQ59853.1"/>
    <property type="molecule type" value="Genomic_DNA"/>
</dbReference>
<protein>
    <recommendedName>
        <fullName evidence="1">DUF6879 domain-containing protein</fullName>
    </recommendedName>
</protein>